<dbReference type="RefSeq" id="WP_116651989.1">
    <property type="nucleotide sequence ID" value="NZ_QUZK01000053.1"/>
</dbReference>
<evidence type="ECO:0000256" key="2">
    <source>
        <dbReference type="ARBA" id="ARBA00023002"/>
    </source>
</evidence>
<dbReference type="InterPro" id="IPR014026">
    <property type="entry name" value="UDP-Glc/GDP-Man_DH_dimer"/>
</dbReference>
<dbReference type="InterPro" id="IPR028359">
    <property type="entry name" value="UDP_ManNAc/GlcNAc_DH"/>
</dbReference>
<dbReference type="PANTHER" id="PTHR43491:SF2">
    <property type="entry name" value="UDP-N-ACETYL-D-MANNOSAMINE DEHYDROGENASE"/>
    <property type="match status" value="1"/>
</dbReference>
<feature type="domain" description="UDP-glucose/GDP-mannose dehydrogenase C-terminal" evidence="5">
    <location>
        <begin position="345"/>
        <end position="445"/>
    </location>
</feature>
<dbReference type="InterPro" id="IPR014027">
    <property type="entry name" value="UDP-Glc/GDP-Man_DH_C"/>
</dbReference>
<dbReference type="InterPro" id="IPR036220">
    <property type="entry name" value="UDP-Glc/GDP-Man_DH_C_sf"/>
</dbReference>
<dbReference type="SUPFAM" id="SSF52413">
    <property type="entry name" value="UDP-glucose/GDP-mannose dehydrogenase C-terminal domain"/>
    <property type="match status" value="1"/>
</dbReference>
<dbReference type="Pfam" id="PF03721">
    <property type="entry name" value="UDPG_MGDP_dh_N"/>
    <property type="match status" value="1"/>
</dbReference>
<dbReference type="Pfam" id="PF03720">
    <property type="entry name" value="UDPG_MGDP_dh_C"/>
    <property type="match status" value="1"/>
</dbReference>
<dbReference type="InterPro" id="IPR008927">
    <property type="entry name" value="6-PGluconate_DH-like_C_sf"/>
</dbReference>
<evidence type="ECO:0000256" key="1">
    <source>
        <dbReference type="ARBA" id="ARBA00006601"/>
    </source>
</evidence>
<dbReference type="AlphaFoldDB" id="A0A3E1K4B1"/>
<dbReference type="Proteomes" id="UP000260351">
    <property type="component" value="Unassembled WGS sequence"/>
</dbReference>
<dbReference type="PANTHER" id="PTHR43491">
    <property type="entry name" value="UDP-N-ACETYL-D-MANNOSAMINE DEHYDROGENASE"/>
    <property type="match status" value="1"/>
</dbReference>
<name>A0A3E1K4B1_9GAMM</name>
<keyword evidence="3" id="KW-0520">NAD</keyword>
<organism evidence="6 7">
    <name type="scientific">Wenzhouxiangella sediminis</name>
    <dbReference type="NCBI Taxonomy" id="1792836"/>
    <lineage>
        <taxon>Bacteria</taxon>
        <taxon>Pseudomonadati</taxon>
        <taxon>Pseudomonadota</taxon>
        <taxon>Gammaproteobacteria</taxon>
        <taxon>Chromatiales</taxon>
        <taxon>Wenzhouxiangellaceae</taxon>
        <taxon>Wenzhouxiangella</taxon>
    </lineage>
</organism>
<dbReference type="EMBL" id="QUZK01000053">
    <property type="protein sequence ID" value="RFF28902.1"/>
    <property type="molecule type" value="Genomic_DNA"/>
</dbReference>
<keyword evidence="7" id="KW-1185">Reference proteome</keyword>
<keyword evidence="2" id="KW-0560">Oxidoreductase</keyword>
<dbReference type="SUPFAM" id="SSF48179">
    <property type="entry name" value="6-phosphogluconate dehydrogenase C-terminal domain-like"/>
    <property type="match status" value="1"/>
</dbReference>
<dbReference type="GO" id="GO:0016628">
    <property type="term" value="F:oxidoreductase activity, acting on the CH-CH group of donors, NAD or NADP as acceptor"/>
    <property type="evidence" value="ECO:0007669"/>
    <property type="project" value="InterPro"/>
</dbReference>
<accession>A0A3E1K4B1</accession>
<gene>
    <name evidence="6" type="ORF">DZC52_15085</name>
</gene>
<dbReference type="GO" id="GO:0000271">
    <property type="term" value="P:polysaccharide biosynthetic process"/>
    <property type="evidence" value="ECO:0007669"/>
    <property type="project" value="InterPro"/>
</dbReference>
<comment type="similarity">
    <text evidence="1 4">Belongs to the UDP-glucose/GDP-mannose dehydrogenase family.</text>
</comment>
<dbReference type="Gene3D" id="3.40.50.720">
    <property type="entry name" value="NAD(P)-binding Rossmann-like Domain"/>
    <property type="match status" value="2"/>
</dbReference>
<dbReference type="OrthoDB" id="9803238at2"/>
<dbReference type="PIRSF" id="PIRSF500136">
    <property type="entry name" value="UDP_ManNAc_DH"/>
    <property type="match status" value="1"/>
</dbReference>
<dbReference type="NCBIfam" id="TIGR03026">
    <property type="entry name" value="NDP-sugDHase"/>
    <property type="match status" value="1"/>
</dbReference>
<comment type="caution">
    <text evidence="6">The sequence shown here is derived from an EMBL/GenBank/DDBJ whole genome shotgun (WGS) entry which is preliminary data.</text>
</comment>
<evidence type="ECO:0000256" key="4">
    <source>
        <dbReference type="PIRNR" id="PIRNR000124"/>
    </source>
</evidence>
<sequence length="452" mass="49748">MPKDLPQTNQARIAVIGLGYVGLPLAVAFGQRQETIGYDIDEQRIQSLQGGSDPTREVSTDELRGASQLRFTADTGSLADCHVYIVAVPTPVDRHKRPDLTHLQDACRTIAPLLEPCNIVIFEATVYPGCTEEVCVPILEALSGLHCAWNQTGNAEDEPVRSRQAEDKPTDKKFFVGYSPERINPGDSAHSLRNVVKITAGSNPEAAEFVDELYKSVVEAGTHPVSSIAVAEAAKVIENTQRDLNIALVNELSLIFNRLNLDTTEILEAAGTKWNFLPFRPGLVGGHCIGVDPYYLTYKAEAVGYHPQVILAGRRINDGMGRHVASELVKLLIRRGISMRGAKVLILGLAFKENCADIRNTRVIDIIEELQSYRLEVDIHDPWITSTAARSELGIEIIEQPERADYDGVIVAVGHDQFREQGIEAIRAYARSDGIVYDVKSVFGRETVDARL</sequence>
<reference evidence="6 7" key="1">
    <citation type="submission" date="2018-08" db="EMBL/GenBank/DDBJ databases">
        <title>Wenzhouxiangella salilacus sp. nov., a novel bacterium isolated from a saline lake in Xinjiang Province, China.</title>
        <authorList>
            <person name="Han S."/>
        </authorList>
    </citation>
    <scope>NUCLEOTIDE SEQUENCE [LARGE SCALE GENOMIC DNA]</scope>
    <source>
        <strain evidence="6 7">XDB06</strain>
    </source>
</reference>
<dbReference type="GO" id="GO:0051287">
    <property type="term" value="F:NAD binding"/>
    <property type="evidence" value="ECO:0007669"/>
    <property type="project" value="InterPro"/>
</dbReference>
<evidence type="ECO:0000313" key="6">
    <source>
        <dbReference type="EMBL" id="RFF28902.1"/>
    </source>
</evidence>
<dbReference type="InterPro" id="IPR036291">
    <property type="entry name" value="NAD(P)-bd_dom_sf"/>
</dbReference>
<protein>
    <submittedName>
        <fullName evidence="6">Nucleotide sugar dehydrogenase</fullName>
    </submittedName>
</protein>
<evidence type="ECO:0000313" key="7">
    <source>
        <dbReference type="Proteomes" id="UP000260351"/>
    </source>
</evidence>
<dbReference type="SUPFAM" id="SSF51735">
    <property type="entry name" value="NAD(P)-binding Rossmann-fold domains"/>
    <property type="match status" value="1"/>
</dbReference>
<dbReference type="InterPro" id="IPR017476">
    <property type="entry name" value="UDP-Glc/GDP-Man"/>
</dbReference>
<dbReference type="PIRSF" id="PIRSF000124">
    <property type="entry name" value="UDPglc_GDPman_dh"/>
    <property type="match status" value="1"/>
</dbReference>
<dbReference type="Pfam" id="PF00984">
    <property type="entry name" value="UDPG_MGDP_dh"/>
    <property type="match status" value="1"/>
</dbReference>
<dbReference type="InterPro" id="IPR001732">
    <property type="entry name" value="UDP-Glc/GDP-Man_DH_N"/>
</dbReference>
<evidence type="ECO:0000256" key="3">
    <source>
        <dbReference type="ARBA" id="ARBA00023027"/>
    </source>
</evidence>
<dbReference type="GO" id="GO:0016616">
    <property type="term" value="F:oxidoreductase activity, acting on the CH-OH group of donors, NAD or NADP as acceptor"/>
    <property type="evidence" value="ECO:0007669"/>
    <property type="project" value="InterPro"/>
</dbReference>
<dbReference type="SMART" id="SM00984">
    <property type="entry name" value="UDPG_MGDP_dh_C"/>
    <property type="match status" value="1"/>
</dbReference>
<evidence type="ECO:0000259" key="5">
    <source>
        <dbReference type="SMART" id="SM00984"/>
    </source>
</evidence>
<proteinExistence type="inferred from homology"/>